<dbReference type="Proteomes" id="UP001460072">
    <property type="component" value="Unassembled WGS sequence"/>
</dbReference>
<evidence type="ECO:0008006" key="3">
    <source>
        <dbReference type="Google" id="ProtNLM"/>
    </source>
</evidence>
<accession>A0ABU9N4G1</accession>
<reference evidence="1 2" key="1">
    <citation type="submission" date="2024-03" db="EMBL/GenBank/DDBJ databases">
        <title>Two novel species of the genus Flavobacterium exhibiting potentially degradation of complex polysaccharides.</title>
        <authorList>
            <person name="Lian X."/>
        </authorList>
    </citation>
    <scope>NUCLEOTIDE SEQUENCE [LARGE SCALE GENOMIC DNA]</scope>
    <source>
        <strain evidence="2">j3</strain>
    </source>
</reference>
<organism evidence="1 2">
    <name type="scientific">Flavobacterium aureirubrum</name>
    <dbReference type="NCBI Taxonomy" id="3133147"/>
    <lineage>
        <taxon>Bacteria</taxon>
        <taxon>Pseudomonadati</taxon>
        <taxon>Bacteroidota</taxon>
        <taxon>Flavobacteriia</taxon>
        <taxon>Flavobacteriales</taxon>
        <taxon>Flavobacteriaceae</taxon>
        <taxon>Flavobacterium</taxon>
    </lineage>
</organism>
<name>A0ABU9N4G1_9FLAO</name>
<proteinExistence type="predicted"/>
<dbReference type="RefSeq" id="WP_342695819.1">
    <property type="nucleotide sequence ID" value="NZ_JBCGDO010000009.1"/>
</dbReference>
<gene>
    <name evidence="1" type="ORF">WFZ85_08270</name>
</gene>
<dbReference type="EMBL" id="JBCGDO010000009">
    <property type="protein sequence ID" value="MEM0542611.1"/>
    <property type="molecule type" value="Genomic_DNA"/>
</dbReference>
<sequence>MKKYLLIFILIPYSSFSQELNLNFFEKLNGLTLSSVNEILVDGYGFLLVSENKYLHPKSTGERNALMITIKEFEFQNKTRKGRDMEIICSNNLDINIFKSELLEQGYEFQGNSKDPSVDVKYYEKGAEKDVAIFTLKNGDIKKYQINFITRY</sequence>
<protein>
    <recommendedName>
        <fullName evidence="3">Intein N-terminal splicing region</fullName>
    </recommendedName>
</protein>
<evidence type="ECO:0000313" key="1">
    <source>
        <dbReference type="EMBL" id="MEM0542611.1"/>
    </source>
</evidence>
<comment type="caution">
    <text evidence="1">The sequence shown here is derived from an EMBL/GenBank/DDBJ whole genome shotgun (WGS) entry which is preliminary data.</text>
</comment>
<evidence type="ECO:0000313" key="2">
    <source>
        <dbReference type="Proteomes" id="UP001460072"/>
    </source>
</evidence>
<keyword evidence="2" id="KW-1185">Reference proteome</keyword>